<evidence type="ECO:0000313" key="9">
    <source>
        <dbReference type="EMBL" id="NWH78596.1"/>
    </source>
</evidence>
<comment type="catalytic activity">
    <reaction evidence="6 7">
        <text>DNA(n) + a 2'-deoxyribonucleoside 5'-triphosphate = DNA(n+1) + diphosphate</text>
        <dbReference type="Rhea" id="RHEA:22508"/>
        <dbReference type="Rhea" id="RHEA-COMP:17339"/>
        <dbReference type="Rhea" id="RHEA-COMP:17340"/>
        <dbReference type="ChEBI" id="CHEBI:33019"/>
        <dbReference type="ChEBI" id="CHEBI:61560"/>
        <dbReference type="ChEBI" id="CHEBI:173112"/>
        <dbReference type="EC" id="2.7.7.49"/>
    </reaction>
</comment>
<keyword evidence="10" id="KW-1185">Reference proteome</keyword>
<dbReference type="PANTHER" id="PTHR12066">
    <property type="entry name" value="TELOMERASE REVERSE TRANSCRIPTASE"/>
    <property type="match status" value="1"/>
</dbReference>
<dbReference type="Proteomes" id="UP000653271">
    <property type="component" value="Unassembled WGS sequence"/>
</dbReference>
<evidence type="ECO:0000256" key="6">
    <source>
        <dbReference type="ARBA" id="ARBA00048173"/>
    </source>
</evidence>
<dbReference type="InterPro" id="IPR049915">
    <property type="entry name" value="TERT_TEN"/>
</dbReference>
<dbReference type="GO" id="GO:0042162">
    <property type="term" value="F:telomeric DNA binding"/>
    <property type="evidence" value="ECO:0007669"/>
    <property type="project" value="TreeGrafter"/>
</dbReference>
<keyword evidence="1 7" id="KW-0808">Transferase</keyword>
<dbReference type="InterPro" id="IPR003545">
    <property type="entry name" value="Telomerase_RT"/>
</dbReference>
<keyword evidence="4 7" id="KW-0460">Magnesium</keyword>
<dbReference type="InterPro" id="IPR021891">
    <property type="entry name" value="Telomerase_RBD"/>
</dbReference>
<accession>A0A850X7I1</accession>
<dbReference type="GO" id="GO:0003720">
    <property type="term" value="F:telomerase activity"/>
    <property type="evidence" value="ECO:0007669"/>
    <property type="project" value="InterPro"/>
</dbReference>
<evidence type="ECO:0000256" key="5">
    <source>
        <dbReference type="ARBA" id="ARBA00022918"/>
    </source>
</evidence>
<keyword evidence="7" id="KW-0539">Nucleus</keyword>
<keyword evidence="3 7" id="KW-0479">Metal-binding</keyword>
<dbReference type="Pfam" id="PF11474">
    <property type="entry name" value="TEN_TERT"/>
    <property type="match status" value="1"/>
</dbReference>
<dbReference type="GO" id="GO:0046872">
    <property type="term" value="F:metal ion binding"/>
    <property type="evidence" value="ECO:0007669"/>
    <property type="project" value="UniProtKB-KW"/>
</dbReference>
<dbReference type="PANTHER" id="PTHR12066:SF0">
    <property type="entry name" value="TELOMERASE REVERSE TRANSCRIPTASE"/>
    <property type="match status" value="1"/>
</dbReference>
<keyword evidence="2 7" id="KW-0548">Nucleotidyltransferase</keyword>
<evidence type="ECO:0000256" key="1">
    <source>
        <dbReference type="ARBA" id="ARBA00022679"/>
    </source>
</evidence>
<evidence type="ECO:0000313" key="10">
    <source>
        <dbReference type="Proteomes" id="UP000653271"/>
    </source>
</evidence>
<sequence>SKHALGFRAAGGMEGAGPFAAVLGALRGCYAEAAPLETFIRRLREEEEEKEAAAEVLRGDDCPRYRSFVGQCLVCIPRGARAIPRPFTFQQLSSQSEVITRVVQRLCEKRKKNVLAYGYSLLDEKSSDFQIMPSSNIYSYLPNTATENIRISSLWETLLSRIGDDVMMYLLEHCAIFMLVPPSNCYQVCGQPVYELISHNVDSAPVFVKQRCSRYKRNSLLDYMQKRLMFHRQHLSKLPWGKNRQRLEAYVSSMGNKKSNKIQNLASTYNYSAKAVSRATSKQIKVVTEHMEKQSSSSLCLSATTLSLKRRLGREQLQIPAKRAKVEEEVREEKSHCVIPEVNQSNSKIHGTGYVESYSVSLIKEKHVSQRSNSDMSGPSLVHTSCEGKKFVAGESSFLQGVQSNKPSKSGFETQAESHREGVEMHMYKSQLDSVRIEPMEGVSSKCRRQEGPLGHLAKKLPNTLLRSAVYIDRKLLLYSRSSFRECFPKSFLLNRLRGCQAGGRRLIETIFLSQNPLEQNHSQSLPHENRRKKRLPKRYWQMRHTFQKLLNNHGKCPYLVLLRKNCPVWISETSVKRMELHCQAALPGEAEVHKQTEQFGKEPAMCVTSSRHESDHSDVPDSLCAPVAKSLCGELQTEEQMSGEVCDSALGALLKQHSSHWQVYVFVRECLERVIPAELWGSNHNKCRFLKNVKTFISMGKFAKLSLQELMWKMRVNDCLWLRLVKGDHFVPAYEHCFREELLAKFLYWLMDTYVVELLRSFFYITETMFQKNMLFYYRKFIWGKLQDIGIRNHFAKVHLRALSSEEIEAVCQKNYVPVASKLRFIPKANGLRPIVKVSGVVEAQAFSRQSKAKKV</sequence>
<dbReference type="Pfam" id="PF12009">
    <property type="entry name" value="Telomerase_RBD"/>
    <property type="match status" value="1"/>
</dbReference>
<evidence type="ECO:0000256" key="3">
    <source>
        <dbReference type="ARBA" id="ARBA00022723"/>
    </source>
</evidence>
<feature type="non-terminal residue" evidence="9">
    <location>
        <position position="1"/>
    </location>
</feature>
<evidence type="ECO:0000256" key="4">
    <source>
        <dbReference type="ARBA" id="ARBA00022842"/>
    </source>
</evidence>
<dbReference type="EC" id="2.7.7.49" evidence="7"/>
<dbReference type="GO" id="GO:0007004">
    <property type="term" value="P:telomere maintenance via telomerase"/>
    <property type="evidence" value="ECO:0007669"/>
    <property type="project" value="TreeGrafter"/>
</dbReference>
<dbReference type="EMBL" id="WAAB01017980">
    <property type="protein sequence ID" value="NWH78596.1"/>
    <property type="molecule type" value="Genomic_DNA"/>
</dbReference>
<evidence type="ECO:0000256" key="2">
    <source>
        <dbReference type="ARBA" id="ARBA00022695"/>
    </source>
</evidence>
<dbReference type="GO" id="GO:0000333">
    <property type="term" value="C:telomerase catalytic core complex"/>
    <property type="evidence" value="ECO:0007669"/>
    <property type="project" value="TreeGrafter"/>
</dbReference>
<dbReference type="SMART" id="SM00975">
    <property type="entry name" value="Telomerase_RBD"/>
    <property type="match status" value="1"/>
</dbReference>
<dbReference type="OrthoDB" id="289721at2759"/>
<comment type="similarity">
    <text evidence="7">Belongs to the reverse transcriptase family. Telomerase subfamily.</text>
</comment>
<evidence type="ECO:0000256" key="7">
    <source>
        <dbReference type="RuleBase" id="RU365061"/>
    </source>
</evidence>
<dbReference type="AlphaFoldDB" id="A0A850X7I1"/>
<comment type="subcellular location">
    <subcellularLocation>
        <location evidence="7">Nucleus</location>
    </subcellularLocation>
    <subcellularLocation>
        <location evidence="7">Chromosome</location>
        <location evidence="7">Telomere</location>
    </subcellularLocation>
</comment>
<protein>
    <recommendedName>
        <fullName evidence="7">Telomerase reverse transcriptase</fullName>
        <ecNumber evidence="7">2.7.7.49</ecNumber>
    </recommendedName>
    <alternativeName>
        <fullName evidence="7">Telomerase catalytic subunit</fullName>
    </alternativeName>
</protein>
<keyword evidence="7" id="KW-0158">Chromosome</keyword>
<comment type="function">
    <text evidence="7">Telomerase is a ribonucleoprotein enzyme essential for the replication of chromosome termini in most eukaryotes. It elongates telomeres. It is a reverse transcriptase that adds simple sequence repeats to chromosome ends by copying a template sequence within the RNA component of the enzyme.</text>
</comment>
<proteinExistence type="inferred from homology"/>
<keyword evidence="5 7" id="KW-0695">RNA-directed DNA polymerase</keyword>
<feature type="non-terminal residue" evidence="9">
    <location>
        <position position="857"/>
    </location>
</feature>
<dbReference type="GO" id="GO:0000781">
    <property type="term" value="C:chromosome, telomeric region"/>
    <property type="evidence" value="ECO:0007669"/>
    <property type="project" value="UniProtKB-SubCell"/>
</dbReference>
<keyword evidence="7" id="KW-0779">Telomere</keyword>
<dbReference type="Gene3D" id="1.10.132.70">
    <property type="match status" value="1"/>
</dbReference>
<comment type="caution">
    <text evidence="9">The sequence shown here is derived from an EMBL/GenBank/DDBJ whole genome shotgun (WGS) entry which is preliminary data.</text>
</comment>
<reference evidence="9" key="1">
    <citation type="submission" date="2019-09" db="EMBL/GenBank/DDBJ databases">
        <title>Bird 10,000 Genomes (B10K) Project - Family phase.</title>
        <authorList>
            <person name="Zhang G."/>
        </authorList>
    </citation>
    <scope>NUCLEOTIDE SEQUENCE</scope>
    <source>
        <strain evidence="9">B10K-DU-008-47</strain>
        <tissue evidence="9">Mixed tissue sample</tissue>
    </source>
</reference>
<dbReference type="GO" id="GO:0070034">
    <property type="term" value="F:telomerase RNA binding"/>
    <property type="evidence" value="ECO:0007669"/>
    <property type="project" value="TreeGrafter"/>
</dbReference>
<name>A0A850X7I1_PIACA</name>
<gene>
    <name evidence="9" type="primary">Tert_1</name>
    <name evidence="9" type="ORF">PIACAY_R01283</name>
</gene>
<evidence type="ECO:0000259" key="8">
    <source>
        <dbReference type="SMART" id="SM00975"/>
    </source>
</evidence>
<organism evidence="9 10">
    <name type="scientific">Piaya cayana</name>
    <name type="common">Common squirrel cuckoo</name>
    <dbReference type="NCBI Taxonomy" id="33601"/>
    <lineage>
        <taxon>Eukaryota</taxon>
        <taxon>Metazoa</taxon>
        <taxon>Chordata</taxon>
        <taxon>Craniata</taxon>
        <taxon>Vertebrata</taxon>
        <taxon>Euteleostomi</taxon>
        <taxon>Archelosauria</taxon>
        <taxon>Archosauria</taxon>
        <taxon>Dinosauria</taxon>
        <taxon>Saurischia</taxon>
        <taxon>Theropoda</taxon>
        <taxon>Coelurosauria</taxon>
        <taxon>Aves</taxon>
        <taxon>Neognathae</taxon>
        <taxon>Neoaves</taxon>
        <taxon>Otidimorphae</taxon>
        <taxon>Cuculiformes</taxon>
        <taxon>Coccyzidae</taxon>
        <taxon>Piaya</taxon>
    </lineage>
</organism>
<feature type="domain" description="Telomerase ribonucleoprotein complex - RNA-binding" evidence="8">
    <location>
        <begin position="662"/>
        <end position="797"/>
    </location>
</feature>